<name>A0ABR2KFS9_9EUKA</name>
<proteinExistence type="predicted"/>
<gene>
    <name evidence="4" type="ORF">M9Y10_034718</name>
</gene>
<reference evidence="4 5" key="1">
    <citation type="submission" date="2024-04" db="EMBL/GenBank/DDBJ databases">
        <title>Tritrichomonas musculus Genome.</title>
        <authorList>
            <person name="Alves-Ferreira E."/>
            <person name="Grigg M."/>
            <person name="Lorenzi H."/>
            <person name="Galac M."/>
        </authorList>
    </citation>
    <scope>NUCLEOTIDE SEQUENCE [LARGE SCALE GENOMIC DNA]</scope>
    <source>
        <strain evidence="4 5">EAF2021</strain>
    </source>
</reference>
<feature type="compositionally biased region" description="Basic residues" evidence="3">
    <location>
        <begin position="445"/>
        <end position="456"/>
    </location>
</feature>
<organism evidence="4 5">
    <name type="scientific">Tritrichomonas musculus</name>
    <dbReference type="NCBI Taxonomy" id="1915356"/>
    <lineage>
        <taxon>Eukaryota</taxon>
        <taxon>Metamonada</taxon>
        <taxon>Parabasalia</taxon>
        <taxon>Tritrichomonadida</taxon>
        <taxon>Tritrichomonadidae</taxon>
        <taxon>Tritrichomonas</taxon>
    </lineage>
</organism>
<dbReference type="SUPFAM" id="SSF52075">
    <property type="entry name" value="Outer arm dynein light chain 1"/>
    <property type="match status" value="1"/>
</dbReference>
<dbReference type="InterPro" id="IPR032675">
    <property type="entry name" value="LRR_dom_sf"/>
</dbReference>
<evidence type="ECO:0000313" key="4">
    <source>
        <dbReference type="EMBL" id="KAK8889961.1"/>
    </source>
</evidence>
<evidence type="ECO:0008006" key="6">
    <source>
        <dbReference type="Google" id="ProtNLM"/>
    </source>
</evidence>
<dbReference type="EMBL" id="JAPFFF010000005">
    <property type="protein sequence ID" value="KAK8889961.1"/>
    <property type="molecule type" value="Genomic_DNA"/>
</dbReference>
<keyword evidence="1" id="KW-0433">Leucine-rich repeat</keyword>
<evidence type="ECO:0000256" key="3">
    <source>
        <dbReference type="SAM" id="MobiDB-lite"/>
    </source>
</evidence>
<dbReference type="PANTHER" id="PTHR18849:SF0">
    <property type="entry name" value="CILIA- AND FLAGELLA-ASSOCIATED PROTEIN 410-RELATED"/>
    <property type="match status" value="1"/>
</dbReference>
<comment type="caution">
    <text evidence="4">The sequence shown here is derived from an EMBL/GenBank/DDBJ whole genome shotgun (WGS) entry which is preliminary data.</text>
</comment>
<dbReference type="PANTHER" id="PTHR18849">
    <property type="entry name" value="LEUCINE RICH REPEAT PROTEIN"/>
    <property type="match status" value="1"/>
</dbReference>
<feature type="region of interest" description="Disordered" evidence="3">
    <location>
        <begin position="443"/>
        <end position="482"/>
    </location>
</feature>
<accession>A0ABR2KFS9</accession>
<dbReference type="Gene3D" id="3.80.10.10">
    <property type="entry name" value="Ribonuclease Inhibitor"/>
    <property type="match status" value="1"/>
</dbReference>
<protein>
    <recommendedName>
        <fullName evidence="6">Leucine Rich Repeat family protein</fullName>
    </recommendedName>
</protein>
<keyword evidence="2" id="KW-0677">Repeat</keyword>
<sequence>MEQNDILDKKGAYVPHRSYVNQYLTSFPSFDELSSYYSLSFAGNPISSLETLPSLPSLKILNLNGTEIESFYGVSVQPSLEKLFIKNTPISYFHDVRIMCIAAFGPTLKFINNDSLTTYEIKMGNCFYNALNSYLKRGWIISGFYPVKLVNLRTHERRIVDVKLPVISLRTYACVPNYETKCSLANCFPDLLNTIPSNTESFSIKTPFKTRRRCTLNTSYIEPIPSYLPKGIEKISQMTPEELKKAVKKCLCIQEKKKEEAKTARKKKPIVRLRKRKQNERFFDTPETKYLREQDNATKPENIENNVDMSLKLDNYEKEIEEIPLMEDIPDDKEEKSPKIFHNNMQKYFDKLKSLGPMEKPSQFIYNNIPASSSSTTSSSTSSVSSASSTFDIISDAALDKQLTEINSKVSDLNSSDLFSFSDLNFDSSYSMFSSGVDDYAFPKQSKKGKQRRQANNRKTAYDSQPFDPNEIIEIPIDDQTI</sequence>
<evidence type="ECO:0000256" key="1">
    <source>
        <dbReference type="ARBA" id="ARBA00022614"/>
    </source>
</evidence>
<feature type="compositionally biased region" description="Low complexity" evidence="3">
    <location>
        <begin position="468"/>
        <end position="482"/>
    </location>
</feature>
<evidence type="ECO:0000313" key="5">
    <source>
        <dbReference type="Proteomes" id="UP001470230"/>
    </source>
</evidence>
<evidence type="ECO:0000256" key="2">
    <source>
        <dbReference type="ARBA" id="ARBA00022737"/>
    </source>
</evidence>
<keyword evidence="5" id="KW-1185">Reference proteome</keyword>
<dbReference type="Proteomes" id="UP001470230">
    <property type="component" value="Unassembled WGS sequence"/>
</dbReference>